<proteinExistence type="predicted"/>
<dbReference type="AlphaFoldDB" id="A0A368YBT1"/>
<sequence length="160" mass="17120">MNAKSLFLGLALAALASPVAAETYLGRCKMGECLHYDQSDRRVEGQGSARVPGDLVRVTLRQAVSARPDTPKKRLQFDAPSEVRFFCSTARPAFGMQGGGGYQGLNLGQISGATELVANMYLRACHPGVDPGRNIEATLQGLGYRPTPDGTFASFEALIR</sequence>
<dbReference type="Proteomes" id="UP000253345">
    <property type="component" value="Unassembled WGS sequence"/>
</dbReference>
<evidence type="ECO:0000313" key="3">
    <source>
        <dbReference type="Proteomes" id="UP000253345"/>
    </source>
</evidence>
<evidence type="ECO:0000313" key="2">
    <source>
        <dbReference type="EMBL" id="RCW77575.1"/>
    </source>
</evidence>
<gene>
    <name evidence="2" type="ORF">DFP89_1715</name>
</gene>
<name>A0A368YBT1_9RHOB</name>
<dbReference type="RefSeq" id="WP_114351028.1">
    <property type="nucleotide sequence ID" value="NZ_QPJL01000071.1"/>
</dbReference>
<keyword evidence="3" id="KW-1185">Reference proteome</keyword>
<reference evidence="2 3" key="1">
    <citation type="submission" date="2018-07" db="EMBL/GenBank/DDBJ databases">
        <title>Genomic Encyclopedia of Type Strains, Phase III (KMG-III): the genomes of soil and plant-associated and newly described type strains.</title>
        <authorList>
            <person name="Whitman W."/>
        </authorList>
    </citation>
    <scope>NUCLEOTIDE SEQUENCE [LARGE SCALE GENOMIC DNA]</scope>
    <source>
        <strain evidence="2 3">CECT 8525</strain>
    </source>
</reference>
<comment type="caution">
    <text evidence="2">The sequence shown here is derived from an EMBL/GenBank/DDBJ whole genome shotgun (WGS) entry which is preliminary data.</text>
</comment>
<evidence type="ECO:0000256" key="1">
    <source>
        <dbReference type="SAM" id="SignalP"/>
    </source>
</evidence>
<organism evidence="2 3">
    <name type="scientific">Paracoccus lutimaris</name>
    <dbReference type="NCBI Taxonomy" id="1490030"/>
    <lineage>
        <taxon>Bacteria</taxon>
        <taxon>Pseudomonadati</taxon>
        <taxon>Pseudomonadota</taxon>
        <taxon>Alphaproteobacteria</taxon>
        <taxon>Rhodobacterales</taxon>
        <taxon>Paracoccaceae</taxon>
        <taxon>Paracoccus</taxon>
    </lineage>
</organism>
<dbReference type="EMBL" id="QPJL01000071">
    <property type="protein sequence ID" value="RCW77575.1"/>
    <property type="molecule type" value="Genomic_DNA"/>
</dbReference>
<keyword evidence="1" id="KW-0732">Signal</keyword>
<dbReference type="OrthoDB" id="7992928at2"/>
<protein>
    <submittedName>
        <fullName evidence="2">Uncharacterized protein</fullName>
    </submittedName>
</protein>
<feature type="chain" id="PRO_5016678687" evidence="1">
    <location>
        <begin position="22"/>
        <end position="160"/>
    </location>
</feature>
<feature type="signal peptide" evidence="1">
    <location>
        <begin position="1"/>
        <end position="21"/>
    </location>
</feature>
<accession>A0A368YBT1</accession>